<keyword evidence="3" id="KW-0378">Hydrolase</keyword>
<evidence type="ECO:0000256" key="1">
    <source>
        <dbReference type="SAM" id="Phobius"/>
    </source>
</evidence>
<organism evidence="3 4">
    <name type="scientific">Niallia oryzisoli</name>
    <dbReference type="NCBI Taxonomy" id="1737571"/>
    <lineage>
        <taxon>Bacteria</taxon>
        <taxon>Bacillati</taxon>
        <taxon>Bacillota</taxon>
        <taxon>Bacilli</taxon>
        <taxon>Bacillales</taxon>
        <taxon>Bacillaceae</taxon>
        <taxon>Niallia</taxon>
    </lineage>
</organism>
<dbReference type="Pfam" id="PF02517">
    <property type="entry name" value="Rce1-like"/>
    <property type="match status" value="1"/>
</dbReference>
<proteinExistence type="predicted"/>
<keyword evidence="4" id="KW-1185">Reference proteome</keyword>
<feature type="transmembrane region" description="Helical" evidence="1">
    <location>
        <begin position="76"/>
        <end position="97"/>
    </location>
</feature>
<reference evidence="3 4" key="1">
    <citation type="submission" date="2023-10" db="EMBL/GenBank/DDBJ databases">
        <title>Niallia locisalis sp.nov. isolated from a salt pond sample.</title>
        <authorList>
            <person name="Li X.-J."/>
            <person name="Dong L."/>
        </authorList>
    </citation>
    <scope>NUCLEOTIDE SEQUENCE [LARGE SCALE GENOMIC DNA]</scope>
    <source>
        <strain evidence="3 4">DSM 29761</strain>
    </source>
</reference>
<feature type="transmembrane region" description="Helical" evidence="1">
    <location>
        <begin position="138"/>
        <end position="156"/>
    </location>
</feature>
<evidence type="ECO:0000313" key="4">
    <source>
        <dbReference type="Proteomes" id="UP001357223"/>
    </source>
</evidence>
<keyword evidence="1" id="KW-1133">Transmembrane helix</keyword>
<feature type="transmembrane region" description="Helical" evidence="1">
    <location>
        <begin position="177"/>
        <end position="194"/>
    </location>
</feature>
<feature type="transmembrane region" description="Helical" evidence="1">
    <location>
        <begin position="36"/>
        <end position="55"/>
    </location>
</feature>
<dbReference type="EMBL" id="CP137640">
    <property type="protein sequence ID" value="WVX81182.1"/>
    <property type="molecule type" value="Genomic_DNA"/>
</dbReference>
<evidence type="ECO:0000259" key="2">
    <source>
        <dbReference type="Pfam" id="PF02517"/>
    </source>
</evidence>
<name>A0ABZ2CBQ3_9BACI</name>
<dbReference type="Proteomes" id="UP001357223">
    <property type="component" value="Chromosome"/>
</dbReference>
<dbReference type="RefSeq" id="WP_338450112.1">
    <property type="nucleotide sequence ID" value="NZ_CP137640.1"/>
</dbReference>
<dbReference type="InterPro" id="IPR003675">
    <property type="entry name" value="Rce1/LyrA-like_dom"/>
</dbReference>
<protein>
    <submittedName>
        <fullName evidence="3">CPBP family intramembrane glutamic endopeptidase</fullName>
        <ecNumber evidence="3">3.4.-.-</ecNumber>
    </submittedName>
</protein>
<dbReference type="EC" id="3.4.-.-" evidence="3"/>
<accession>A0ABZ2CBQ3</accession>
<dbReference type="GO" id="GO:0016787">
    <property type="term" value="F:hydrolase activity"/>
    <property type="evidence" value="ECO:0007669"/>
    <property type="project" value="UniProtKB-KW"/>
</dbReference>
<gene>
    <name evidence="3" type="ORF">R4Z09_28950</name>
</gene>
<sequence length="246" mass="28153">MYGLKRMLYFIGVLTLLTIIMVFLDNAFHLGLTSDAGLDIFITPLVMICSLIIVYPMLRSDFNKWFLLDKKKLHQAICFPILLSVLMTFLVNLYRFVPYWLGHEVIGVGSNQVTTVEGITDIGLEIGSVVFGPFTEEFIFRYGLFAGVALFISYSLRNNILKYERYKKLFDQNKKTIIITWLILTNILFALAHGPNVLNFPLYFITGVIDTLLFLRFGFLAAWISHGTFNLFSGISLQIIMNVLVY</sequence>
<feature type="domain" description="CAAX prenyl protease 2/Lysostaphin resistance protein A-like" evidence="2">
    <location>
        <begin position="127"/>
        <end position="232"/>
    </location>
</feature>
<keyword evidence="1" id="KW-0472">Membrane</keyword>
<keyword evidence="1" id="KW-0812">Transmembrane</keyword>
<evidence type="ECO:0000313" key="3">
    <source>
        <dbReference type="EMBL" id="WVX81182.1"/>
    </source>
</evidence>
<feature type="transmembrane region" description="Helical" evidence="1">
    <location>
        <begin position="7"/>
        <end position="24"/>
    </location>
</feature>